<dbReference type="InterPro" id="IPR003594">
    <property type="entry name" value="HATPase_dom"/>
</dbReference>
<dbReference type="EMBL" id="JBHSQK010000011">
    <property type="protein sequence ID" value="MFC5948034.1"/>
    <property type="molecule type" value="Genomic_DNA"/>
</dbReference>
<accession>A0ABW1I6Y1</accession>
<dbReference type="CDD" id="cd16936">
    <property type="entry name" value="HATPase_RsbW-like"/>
    <property type="match status" value="1"/>
</dbReference>
<organism evidence="2 3">
    <name type="scientific">Pseudonocardia lutea</name>
    <dbReference type="NCBI Taxonomy" id="2172015"/>
    <lineage>
        <taxon>Bacteria</taxon>
        <taxon>Bacillati</taxon>
        <taxon>Actinomycetota</taxon>
        <taxon>Actinomycetes</taxon>
        <taxon>Pseudonocardiales</taxon>
        <taxon>Pseudonocardiaceae</taxon>
        <taxon>Pseudonocardia</taxon>
    </lineage>
</organism>
<feature type="domain" description="Histidine kinase/HSP90-like ATPase" evidence="1">
    <location>
        <begin position="23"/>
        <end position="146"/>
    </location>
</feature>
<evidence type="ECO:0000313" key="2">
    <source>
        <dbReference type="EMBL" id="MFC5948034.1"/>
    </source>
</evidence>
<evidence type="ECO:0000259" key="1">
    <source>
        <dbReference type="Pfam" id="PF13581"/>
    </source>
</evidence>
<dbReference type="Pfam" id="PF13581">
    <property type="entry name" value="HATPase_c_2"/>
    <property type="match status" value="1"/>
</dbReference>
<reference evidence="3" key="1">
    <citation type="journal article" date="2019" name="Int. J. Syst. Evol. Microbiol.">
        <title>The Global Catalogue of Microorganisms (GCM) 10K type strain sequencing project: providing services to taxonomists for standard genome sequencing and annotation.</title>
        <authorList>
            <consortium name="The Broad Institute Genomics Platform"/>
            <consortium name="The Broad Institute Genome Sequencing Center for Infectious Disease"/>
            <person name="Wu L."/>
            <person name="Ma J."/>
        </authorList>
    </citation>
    <scope>NUCLEOTIDE SEQUENCE [LARGE SCALE GENOMIC DNA]</scope>
    <source>
        <strain evidence="3">CGMCC 4.7397</strain>
    </source>
</reference>
<evidence type="ECO:0000313" key="3">
    <source>
        <dbReference type="Proteomes" id="UP001596119"/>
    </source>
</evidence>
<dbReference type="RefSeq" id="WP_379565092.1">
    <property type="nucleotide sequence ID" value="NZ_JBHSQK010000011.1"/>
</dbReference>
<keyword evidence="2" id="KW-0547">Nucleotide-binding</keyword>
<dbReference type="InterPro" id="IPR036890">
    <property type="entry name" value="HATPase_C_sf"/>
</dbReference>
<sequence length="167" mass="17765">MFGQTGSPDDGTEADRRFAVILPSEPWAAGAIGAELHEWLEVLGWPSEQRSAIVSATLEAVVNAIRHAYPPVELGGGGVLEVGGSVRVDARVLAVDGRRRTRVLVEDEGTWDPLGMIHSEGAGLRRMTELMDEVDVRQSELGVSVDAVGTDRAGTQVTLLSPPAADR</sequence>
<dbReference type="Proteomes" id="UP001596119">
    <property type="component" value="Unassembled WGS sequence"/>
</dbReference>
<proteinExistence type="predicted"/>
<dbReference type="Gene3D" id="3.30.565.10">
    <property type="entry name" value="Histidine kinase-like ATPase, C-terminal domain"/>
    <property type="match status" value="1"/>
</dbReference>
<keyword evidence="2" id="KW-0067">ATP-binding</keyword>
<comment type="caution">
    <text evidence="2">The sequence shown here is derived from an EMBL/GenBank/DDBJ whole genome shotgun (WGS) entry which is preliminary data.</text>
</comment>
<keyword evidence="3" id="KW-1185">Reference proteome</keyword>
<protein>
    <submittedName>
        <fullName evidence="2">ATP-binding protein</fullName>
    </submittedName>
</protein>
<name>A0ABW1I6Y1_9PSEU</name>
<gene>
    <name evidence="2" type="ORF">ACFQH9_07080</name>
</gene>
<dbReference type="GO" id="GO:0005524">
    <property type="term" value="F:ATP binding"/>
    <property type="evidence" value="ECO:0007669"/>
    <property type="project" value="UniProtKB-KW"/>
</dbReference>